<dbReference type="EMBL" id="JAMKFB020000002">
    <property type="protein sequence ID" value="KAL0200814.1"/>
    <property type="molecule type" value="Genomic_DNA"/>
</dbReference>
<accession>A0ABD0RQR4</accession>
<organism evidence="2 3">
    <name type="scientific">Cirrhinus mrigala</name>
    <name type="common">Mrigala</name>
    <dbReference type="NCBI Taxonomy" id="683832"/>
    <lineage>
        <taxon>Eukaryota</taxon>
        <taxon>Metazoa</taxon>
        <taxon>Chordata</taxon>
        <taxon>Craniata</taxon>
        <taxon>Vertebrata</taxon>
        <taxon>Euteleostomi</taxon>
        <taxon>Actinopterygii</taxon>
        <taxon>Neopterygii</taxon>
        <taxon>Teleostei</taxon>
        <taxon>Ostariophysi</taxon>
        <taxon>Cypriniformes</taxon>
        <taxon>Cyprinidae</taxon>
        <taxon>Labeoninae</taxon>
        <taxon>Labeonini</taxon>
        <taxon>Cirrhinus</taxon>
    </lineage>
</organism>
<dbReference type="Proteomes" id="UP001529510">
    <property type="component" value="Unassembled WGS sequence"/>
</dbReference>
<feature type="non-terminal residue" evidence="2">
    <location>
        <position position="1"/>
    </location>
</feature>
<feature type="non-terminal residue" evidence="2">
    <location>
        <position position="112"/>
    </location>
</feature>
<evidence type="ECO:0000313" key="3">
    <source>
        <dbReference type="Proteomes" id="UP001529510"/>
    </source>
</evidence>
<keyword evidence="3" id="KW-1185">Reference proteome</keyword>
<protein>
    <submittedName>
        <fullName evidence="2">Uncharacterized protein</fullName>
    </submittedName>
</protein>
<sequence>SLSGLLAWLISYYQLQHVSISNNSLHPTQKPAVLVRAVARMVQSAKPMAVARGMPIAARQPASAKSKRSAKTPPAPGTVGRNVGQKVKVQPQTPPAFQKLPAKPLNTTNNKE</sequence>
<gene>
    <name evidence="2" type="ORF">M9458_004001</name>
</gene>
<dbReference type="AlphaFoldDB" id="A0ABD0RQR4"/>
<name>A0ABD0RQR4_CIRMR</name>
<proteinExistence type="predicted"/>
<comment type="caution">
    <text evidence="2">The sequence shown here is derived from an EMBL/GenBank/DDBJ whole genome shotgun (WGS) entry which is preliminary data.</text>
</comment>
<reference evidence="2 3" key="1">
    <citation type="submission" date="2024-05" db="EMBL/GenBank/DDBJ databases">
        <title>Genome sequencing and assembly of Indian major carp, Cirrhinus mrigala (Hamilton, 1822).</title>
        <authorList>
            <person name="Mohindra V."/>
            <person name="Chowdhury L.M."/>
            <person name="Lal K."/>
            <person name="Jena J.K."/>
        </authorList>
    </citation>
    <scope>NUCLEOTIDE SEQUENCE [LARGE SCALE GENOMIC DNA]</scope>
    <source>
        <strain evidence="2">CM1030</strain>
        <tissue evidence="2">Blood</tissue>
    </source>
</reference>
<evidence type="ECO:0000256" key="1">
    <source>
        <dbReference type="SAM" id="MobiDB-lite"/>
    </source>
</evidence>
<evidence type="ECO:0000313" key="2">
    <source>
        <dbReference type="EMBL" id="KAL0200814.1"/>
    </source>
</evidence>
<feature type="region of interest" description="Disordered" evidence="1">
    <location>
        <begin position="52"/>
        <end position="112"/>
    </location>
</feature>